<dbReference type="GO" id="GO:0005737">
    <property type="term" value="C:cytoplasm"/>
    <property type="evidence" value="ECO:0007669"/>
    <property type="project" value="TreeGrafter"/>
</dbReference>
<dbReference type="InterPro" id="IPR049381">
    <property type="entry name" value="UbiD-like_C"/>
</dbReference>
<dbReference type="RefSeq" id="WP_126614751.1">
    <property type="nucleotide sequence ID" value="NZ_JBHUCY010000029.1"/>
</dbReference>
<dbReference type="AlphaFoldDB" id="A0A431VI34"/>
<gene>
    <name evidence="3" type="ORF">EJ903_10245</name>
</gene>
<dbReference type="Pfam" id="PF20696">
    <property type="entry name" value="UbiD_C"/>
    <property type="match status" value="1"/>
</dbReference>
<dbReference type="OrthoDB" id="9809841at2"/>
<keyword evidence="4" id="KW-1185">Reference proteome</keyword>
<dbReference type="InterPro" id="IPR002830">
    <property type="entry name" value="UbiD"/>
</dbReference>
<dbReference type="EMBL" id="RXMA01000007">
    <property type="protein sequence ID" value="RTR21103.1"/>
    <property type="molecule type" value="Genomic_DNA"/>
</dbReference>
<dbReference type="SUPFAM" id="SSF50475">
    <property type="entry name" value="FMN-binding split barrel"/>
    <property type="match status" value="1"/>
</dbReference>
<comment type="caution">
    <text evidence="3">The sequence shown here is derived from an EMBL/GenBank/DDBJ whole genome shotgun (WGS) entry which is preliminary data.</text>
</comment>
<proteinExistence type="predicted"/>
<dbReference type="GO" id="GO:0016831">
    <property type="term" value="F:carboxy-lyase activity"/>
    <property type="evidence" value="ECO:0007669"/>
    <property type="project" value="InterPro"/>
</dbReference>
<feature type="domain" description="3-octaprenyl-4-hydroxybenzoate carboxy-lyase-like C-terminal" evidence="2">
    <location>
        <begin position="354"/>
        <end position="467"/>
    </location>
</feature>
<evidence type="ECO:0000259" key="1">
    <source>
        <dbReference type="Pfam" id="PF01977"/>
    </source>
</evidence>
<evidence type="ECO:0000313" key="4">
    <source>
        <dbReference type="Proteomes" id="UP000277007"/>
    </source>
</evidence>
<dbReference type="SUPFAM" id="SSF143968">
    <property type="entry name" value="UbiD C-terminal domain-like"/>
    <property type="match status" value="1"/>
</dbReference>
<accession>A0A431VI34</accession>
<reference evidence="3 4" key="1">
    <citation type="submission" date="2018-12" db="EMBL/GenBank/DDBJ databases">
        <authorList>
            <person name="Yang Y."/>
        </authorList>
    </citation>
    <scope>NUCLEOTIDE SEQUENCE [LARGE SCALE GENOMIC DNA]</scope>
    <source>
        <strain evidence="3 4">L-25-5w-1</strain>
    </source>
</reference>
<evidence type="ECO:0000313" key="3">
    <source>
        <dbReference type="EMBL" id="RTR21103.1"/>
    </source>
</evidence>
<dbReference type="Proteomes" id="UP000277007">
    <property type="component" value="Unassembled WGS sequence"/>
</dbReference>
<dbReference type="InterPro" id="IPR048304">
    <property type="entry name" value="UbiD_Rift_dom"/>
</dbReference>
<dbReference type="Gene3D" id="3.40.1670.10">
    <property type="entry name" value="UbiD C-terminal domain-like"/>
    <property type="match status" value="1"/>
</dbReference>
<protein>
    <submittedName>
        <fullName evidence="3">UbiD family decarboxylase</fullName>
    </submittedName>
</protein>
<name>A0A431VI34_9PROT</name>
<dbReference type="PANTHER" id="PTHR30108">
    <property type="entry name" value="3-OCTAPRENYL-4-HYDROXYBENZOATE CARBOXY-LYASE-RELATED"/>
    <property type="match status" value="1"/>
</dbReference>
<sequence>MMDHPACSVRAALAALRTHAPTRCHQYTQAMARTDVARHFAERHAGVPATDRRGAEDVAIYSGVDSGVDAASLPVLLGLYGDEARVRGWLPGLPRRVRPDRLQGWLAMGPPPVWTALPPCRQEIWPGPVDLGRLPILTATPRDAGPYVTMGLVHARDPEGGEDALSVHRMLVIGRDRLTVWMVPGRRLRALFDAAAARGDRLPVTVNIGAPPAAVVASALGTAFLPPGVGKLTAAGALAGQPIALAPALTQPAVALAASEIVLEGHFDGTVADEAVDGRGPVSGISLPEFLGYDGRTKPDVPVLTVRAVTSRRDACYQAVIGPGREQSVILGIAGAVSVGLSLAADEPELATLVRDLHFAAAGGGMLLLAVRIAKTSPDDDGRLAPLARRIFARHPFVKLVVFTDDDIDIANEEELLWAVVTRSNLRTDCTSFADFANLPMDPSQGAAWLDARGAGDGRAGRSVIDATTPFRLKTETARSFPSPPSSCWED</sequence>
<feature type="domain" description="3-octaprenyl-4-hydroxybenzoate carboxy-lyase-like Rift-related" evidence="1">
    <location>
        <begin position="118"/>
        <end position="321"/>
    </location>
</feature>
<dbReference type="Pfam" id="PF01977">
    <property type="entry name" value="UbiD"/>
    <property type="match status" value="1"/>
</dbReference>
<evidence type="ECO:0000259" key="2">
    <source>
        <dbReference type="Pfam" id="PF20696"/>
    </source>
</evidence>
<dbReference type="PANTHER" id="PTHR30108:SF17">
    <property type="entry name" value="FERULIC ACID DECARBOXYLASE 1"/>
    <property type="match status" value="1"/>
</dbReference>
<organism evidence="3 4">
    <name type="scientific">Azospirillum griseum</name>
    <dbReference type="NCBI Taxonomy" id="2496639"/>
    <lineage>
        <taxon>Bacteria</taxon>
        <taxon>Pseudomonadati</taxon>
        <taxon>Pseudomonadota</taxon>
        <taxon>Alphaproteobacteria</taxon>
        <taxon>Rhodospirillales</taxon>
        <taxon>Azospirillaceae</taxon>
        <taxon>Azospirillum</taxon>
    </lineage>
</organism>